<evidence type="ECO:0000256" key="1">
    <source>
        <dbReference type="ARBA" id="ARBA00004479"/>
    </source>
</evidence>
<feature type="transmembrane region" description="Helical" evidence="9">
    <location>
        <begin position="175"/>
        <end position="195"/>
    </location>
</feature>
<keyword evidence="3 8" id="KW-0812">Transmembrane</keyword>
<evidence type="ECO:0000256" key="5">
    <source>
        <dbReference type="ARBA" id="ARBA00022989"/>
    </source>
</evidence>
<evidence type="ECO:0000313" key="13">
    <source>
        <dbReference type="Proteomes" id="UP000011777"/>
    </source>
</evidence>
<evidence type="ECO:0000256" key="3">
    <source>
        <dbReference type="ARBA" id="ARBA00022692"/>
    </source>
</evidence>
<keyword evidence="13" id="KW-1185">Reference proteome</keyword>
<evidence type="ECO:0000259" key="11">
    <source>
        <dbReference type="PROSITE" id="PS50866"/>
    </source>
</evidence>
<dbReference type="PROSITE" id="PS50866">
    <property type="entry name" value="GOLD"/>
    <property type="match status" value="1"/>
</dbReference>
<organism evidence="12 13">
    <name type="scientific">Candida maltosa (strain Xu316)</name>
    <name type="common">Yeast</name>
    <dbReference type="NCBI Taxonomy" id="1245528"/>
    <lineage>
        <taxon>Eukaryota</taxon>
        <taxon>Fungi</taxon>
        <taxon>Dikarya</taxon>
        <taxon>Ascomycota</taxon>
        <taxon>Saccharomycotina</taxon>
        <taxon>Pichiomycetes</taxon>
        <taxon>Debaryomycetaceae</taxon>
        <taxon>Candida/Lodderomyces clade</taxon>
        <taxon>Candida</taxon>
    </lineage>
</organism>
<keyword evidence="5 9" id="KW-1133">Transmembrane helix</keyword>
<comment type="similarity">
    <text evidence="2 8">Belongs to the EMP24/GP25L family.</text>
</comment>
<evidence type="ECO:0000256" key="10">
    <source>
        <dbReference type="SAM" id="SignalP"/>
    </source>
</evidence>
<evidence type="ECO:0000256" key="7">
    <source>
        <dbReference type="ARBA" id="ARBA00037847"/>
    </source>
</evidence>
<evidence type="ECO:0000256" key="9">
    <source>
        <dbReference type="SAM" id="Phobius"/>
    </source>
</evidence>
<name>M3IU50_CANMX</name>
<dbReference type="InterPro" id="IPR036598">
    <property type="entry name" value="GOLD_dom_sf"/>
</dbReference>
<dbReference type="GO" id="GO:0012505">
    <property type="term" value="C:endomembrane system"/>
    <property type="evidence" value="ECO:0007669"/>
    <property type="project" value="UniProtKB-SubCell"/>
</dbReference>
<reference evidence="12 13" key="1">
    <citation type="submission" date="2013-02" db="EMBL/GenBank/DDBJ databases">
        <title>Genome sequence of Candida maltosa Xu316, a potential industrial strain for xylitol and ethanol production.</title>
        <authorList>
            <person name="Yu J."/>
            <person name="Wang Q."/>
            <person name="Geng X."/>
            <person name="Bao W."/>
            <person name="He P."/>
            <person name="Cai J."/>
        </authorList>
    </citation>
    <scope>NUCLEOTIDE SEQUENCE [LARGE SCALE GENOMIC DNA]</scope>
    <source>
        <strain evidence="13">Xu316</strain>
    </source>
</reference>
<evidence type="ECO:0000256" key="4">
    <source>
        <dbReference type="ARBA" id="ARBA00022729"/>
    </source>
</evidence>
<dbReference type="AlphaFoldDB" id="M3IU50"/>
<feature type="chain" id="PRO_5004034627" evidence="10">
    <location>
        <begin position="24"/>
        <end position="205"/>
    </location>
</feature>
<comment type="subcellular location">
    <subcellularLocation>
        <location evidence="7">Endomembrane system</location>
        <topology evidence="7">Single-pass membrane protein</topology>
    </subcellularLocation>
    <subcellularLocation>
        <location evidence="1 8">Membrane</location>
        <topology evidence="1 8">Single-pass type I membrane protein</topology>
    </subcellularLocation>
</comment>
<dbReference type="HOGENOM" id="CLU_066963_4_0_1"/>
<dbReference type="InterPro" id="IPR015720">
    <property type="entry name" value="Emp24-like"/>
</dbReference>
<keyword evidence="4 10" id="KW-0732">Signal</keyword>
<dbReference type="SMART" id="SM01190">
    <property type="entry name" value="EMP24_GP25L"/>
    <property type="match status" value="1"/>
</dbReference>
<evidence type="ECO:0000313" key="12">
    <source>
        <dbReference type="EMBL" id="EMG50101.1"/>
    </source>
</evidence>
<dbReference type="EMBL" id="AOGT01000369">
    <property type="protein sequence ID" value="EMG50101.1"/>
    <property type="molecule type" value="Genomic_DNA"/>
</dbReference>
<feature type="domain" description="GOLD" evidence="11">
    <location>
        <begin position="33"/>
        <end position="120"/>
    </location>
</feature>
<evidence type="ECO:0000256" key="8">
    <source>
        <dbReference type="RuleBase" id="RU003827"/>
    </source>
</evidence>
<accession>M3IU50</accession>
<dbReference type="SUPFAM" id="SSF101576">
    <property type="entry name" value="Supernatant protein factor (SPF), C-terminal domain"/>
    <property type="match status" value="1"/>
</dbReference>
<gene>
    <name evidence="12" type="ORF">G210_4887</name>
</gene>
<keyword evidence="6 9" id="KW-0472">Membrane</keyword>
<dbReference type="PANTHER" id="PTHR22811">
    <property type="entry name" value="TRANSMEMBRANE EMP24 DOMAIN-CONTAINING PROTEIN"/>
    <property type="match status" value="1"/>
</dbReference>
<dbReference type="OrthoDB" id="62956at2759"/>
<dbReference type="OMA" id="MQVRDRN"/>
<evidence type="ECO:0000256" key="6">
    <source>
        <dbReference type="ARBA" id="ARBA00023136"/>
    </source>
</evidence>
<dbReference type="Pfam" id="PF01105">
    <property type="entry name" value="EMP24_GP25L"/>
    <property type="match status" value="1"/>
</dbReference>
<evidence type="ECO:0000256" key="2">
    <source>
        <dbReference type="ARBA" id="ARBA00007104"/>
    </source>
</evidence>
<protein>
    <submittedName>
        <fullName evidence="12">Endosomal P24B protein</fullName>
    </submittedName>
</protein>
<dbReference type="InterPro" id="IPR009038">
    <property type="entry name" value="GOLD_dom"/>
</dbReference>
<dbReference type="eggNOG" id="KOG1692">
    <property type="taxonomic scope" value="Eukaryota"/>
</dbReference>
<dbReference type="Proteomes" id="UP000011777">
    <property type="component" value="Unassembled WGS sequence"/>
</dbReference>
<sequence length="205" mass="23438">MRPTSTLSSLLISIFLFITSIAAHNVLLAPYGKQCFYETLNKNDELAISFQVGSRNPHNSEQYTVDFYITTPQGQTILKKKDMDHGDETVKAPSAGKYSYCFSNERTGRVDLDVSFNIHGVIYVDINDPKSDSLEYAVQRLSQLTEDVKAEQGYLVIRERTHRNTAESTNSRVKWWSVFQIGVVAVNSIFQIYYLRRFFEVQSVV</sequence>
<dbReference type="STRING" id="1245528.M3IU50"/>
<proteinExistence type="inferred from homology"/>
<comment type="caution">
    <text evidence="12">The sequence shown here is derived from an EMBL/GenBank/DDBJ whole genome shotgun (WGS) entry which is preliminary data.</text>
</comment>
<dbReference type="GO" id="GO:0016020">
    <property type="term" value="C:membrane"/>
    <property type="evidence" value="ECO:0007669"/>
    <property type="project" value="UniProtKB-SubCell"/>
</dbReference>
<feature type="signal peptide" evidence="10">
    <location>
        <begin position="1"/>
        <end position="23"/>
    </location>
</feature>